<protein>
    <recommendedName>
        <fullName evidence="5">Putative glutamate--cysteine ligase 2</fullName>
        <ecNumber evidence="5">6.3.2.2</ecNumber>
    </recommendedName>
    <alternativeName>
        <fullName evidence="5">Gamma-glutamylcysteine synthetase 2</fullName>
        <shortName evidence="5">GCS 2</shortName>
        <shortName evidence="5">Gamma-GCS 2</shortName>
    </alternativeName>
</protein>
<evidence type="ECO:0000313" key="6">
    <source>
        <dbReference type="EMBL" id="SEG62662.1"/>
    </source>
</evidence>
<keyword evidence="7" id="KW-1185">Reference proteome</keyword>
<dbReference type="SUPFAM" id="SSF55931">
    <property type="entry name" value="Glutamine synthetase/guanido kinase"/>
    <property type="match status" value="1"/>
</dbReference>
<dbReference type="AlphaFoldDB" id="A0A1H6BPV6"/>
<dbReference type="RefSeq" id="WP_103939120.1">
    <property type="nucleotide sequence ID" value="NZ_FNVO01000007.1"/>
</dbReference>
<gene>
    <name evidence="6" type="ORF">SAMN04489712_107312</name>
</gene>
<dbReference type="NCBIfam" id="NF010041">
    <property type="entry name" value="PRK13517.1-1"/>
    <property type="match status" value="1"/>
</dbReference>
<keyword evidence="2 5" id="KW-0547">Nucleotide-binding</keyword>
<organism evidence="6 7">
    <name type="scientific">Thermomonospora echinospora</name>
    <dbReference type="NCBI Taxonomy" id="1992"/>
    <lineage>
        <taxon>Bacteria</taxon>
        <taxon>Bacillati</taxon>
        <taxon>Actinomycetota</taxon>
        <taxon>Actinomycetes</taxon>
        <taxon>Streptosporangiales</taxon>
        <taxon>Thermomonosporaceae</taxon>
        <taxon>Thermomonospora</taxon>
    </lineage>
</organism>
<proteinExistence type="inferred from homology"/>
<accession>A0A1H6BPV6</accession>
<keyword evidence="1 5" id="KW-0436">Ligase</keyword>
<name>A0A1H6BPV6_9ACTN</name>
<dbReference type="InterPro" id="IPR050141">
    <property type="entry name" value="GCL_type2/YbdK_subfam"/>
</dbReference>
<dbReference type="InterPro" id="IPR006336">
    <property type="entry name" value="GCS2"/>
</dbReference>
<evidence type="ECO:0000256" key="1">
    <source>
        <dbReference type="ARBA" id="ARBA00022598"/>
    </source>
</evidence>
<evidence type="ECO:0000256" key="3">
    <source>
        <dbReference type="ARBA" id="ARBA00022840"/>
    </source>
</evidence>
<evidence type="ECO:0000256" key="4">
    <source>
        <dbReference type="ARBA" id="ARBA00048819"/>
    </source>
</evidence>
<dbReference type="EMBL" id="FNVO01000007">
    <property type="protein sequence ID" value="SEG62662.1"/>
    <property type="molecule type" value="Genomic_DNA"/>
</dbReference>
<dbReference type="OrthoDB" id="9803842at2"/>
<comment type="function">
    <text evidence="5">ATP-dependent carboxylate-amine ligase which exhibits weak glutamate--cysteine ligase activity.</text>
</comment>
<dbReference type="GO" id="GO:0005524">
    <property type="term" value="F:ATP binding"/>
    <property type="evidence" value="ECO:0007669"/>
    <property type="project" value="UniProtKB-KW"/>
</dbReference>
<comment type="catalytic activity">
    <reaction evidence="4 5">
        <text>L-cysteine + L-glutamate + ATP = gamma-L-glutamyl-L-cysteine + ADP + phosphate + H(+)</text>
        <dbReference type="Rhea" id="RHEA:13285"/>
        <dbReference type="ChEBI" id="CHEBI:15378"/>
        <dbReference type="ChEBI" id="CHEBI:29985"/>
        <dbReference type="ChEBI" id="CHEBI:30616"/>
        <dbReference type="ChEBI" id="CHEBI:35235"/>
        <dbReference type="ChEBI" id="CHEBI:43474"/>
        <dbReference type="ChEBI" id="CHEBI:58173"/>
        <dbReference type="ChEBI" id="CHEBI:456216"/>
        <dbReference type="EC" id="6.3.2.2"/>
    </reaction>
</comment>
<dbReference type="GO" id="GO:0004357">
    <property type="term" value="F:glutamate-cysteine ligase activity"/>
    <property type="evidence" value="ECO:0007669"/>
    <property type="project" value="UniProtKB-EC"/>
</dbReference>
<dbReference type="HAMAP" id="MF_01609">
    <property type="entry name" value="Glu_cys_ligase_2"/>
    <property type="match status" value="1"/>
</dbReference>
<keyword evidence="3 5" id="KW-0067">ATP-binding</keyword>
<dbReference type="InterPro" id="IPR014746">
    <property type="entry name" value="Gln_synth/guanido_kin_cat_dom"/>
</dbReference>
<comment type="similarity">
    <text evidence="5">Belongs to the glutamate--cysteine ligase type 2 family. YbdK subfamily.</text>
</comment>
<dbReference type="Proteomes" id="UP000236723">
    <property type="component" value="Unassembled WGS sequence"/>
</dbReference>
<sequence length="371" mass="40957">MGLRSFGVEEELLLVDADGKVPRAMSTAVLRHARANGESLHHRLASGWIDSELQRQQVEVCTPPCTTLDELSRHVRARRTVAAQAARAAGVRIVALATCPVAVCPSLTPYDRYRRMADEYARVTEEQLICGCHVHVQVSSPDEGVGVLDRIQPWLPPLLALSANSPFWQGRDTGYESWRRQVWARWPSNGPTEPFGTAERYRRVVRTMIETGTLLDEGMVYFDARLSRRYPTVEIRVPDVCLIADDTVLVAALTRGLVETAAREHRAGVPPAPVRTELLRSAMWRAGRSGLGGTLVHPGTWRPAPVETVVRALVEHVRPALEDAGDMADVRDLLKAPARRGNGARLQRAAYARTGRTAGVVADAVERTMDF</sequence>
<evidence type="ECO:0000256" key="2">
    <source>
        <dbReference type="ARBA" id="ARBA00022741"/>
    </source>
</evidence>
<dbReference type="GO" id="GO:0042398">
    <property type="term" value="P:modified amino acid biosynthetic process"/>
    <property type="evidence" value="ECO:0007669"/>
    <property type="project" value="InterPro"/>
</dbReference>
<dbReference type="Pfam" id="PF04107">
    <property type="entry name" value="GCS2"/>
    <property type="match status" value="1"/>
</dbReference>
<evidence type="ECO:0000256" key="5">
    <source>
        <dbReference type="HAMAP-Rule" id="MF_01609"/>
    </source>
</evidence>
<dbReference type="InterPro" id="IPR011793">
    <property type="entry name" value="YbdK"/>
</dbReference>
<dbReference type="Gene3D" id="3.30.590.20">
    <property type="match status" value="1"/>
</dbReference>
<dbReference type="EC" id="6.3.2.2" evidence="5"/>
<dbReference type="PANTHER" id="PTHR36510">
    <property type="entry name" value="GLUTAMATE--CYSTEINE LIGASE 2-RELATED"/>
    <property type="match status" value="1"/>
</dbReference>
<dbReference type="NCBIfam" id="TIGR02050">
    <property type="entry name" value="gshA_cyan_rel"/>
    <property type="match status" value="1"/>
</dbReference>
<reference evidence="7" key="1">
    <citation type="submission" date="2016-10" db="EMBL/GenBank/DDBJ databases">
        <authorList>
            <person name="Varghese N."/>
            <person name="Submissions S."/>
        </authorList>
    </citation>
    <scope>NUCLEOTIDE SEQUENCE [LARGE SCALE GENOMIC DNA]</scope>
    <source>
        <strain evidence="7">DSM 43163</strain>
    </source>
</reference>
<dbReference type="PANTHER" id="PTHR36510:SF1">
    <property type="entry name" value="GLUTAMATE--CYSTEINE LIGASE 2-RELATED"/>
    <property type="match status" value="1"/>
</dbReference>
<evidence type="ECO:0000313" key="7">
    <source>
        <dbReference type="Proteomes" id="UP000236723"/>
    </source>
</evidence>